<dbReference type="AlphaFoldDB" id="A0AAD7AEI4"/>
<comment type="caution">
    <text evidence="1">The sequence shown here is derived from an EMBL/GenBank/DDBJ whole genome shotgun (WGS) entry which is preliminary data.</text>
</comment>
<evidence type="ECO:0000313" key="1">
    <source>
        <dbReference type="EMBL" id="KAJ7356705.1"/>
    </source>
</evidence>
<reference evidence="1" key="1">
    <citation type="submission" date="2023-03" db="EMBL/GenBank/DDBJ databases">
        <title>Massive genome expansion in bonnet fungi (Mycena s.s.) driven by repeated elements and novel gene families across ecological guilds.</title>
        <authorList>
            <consortium name="Lawrence Berkeley National Laboratory"/>
            <person name="Harder C.B."/>
            <person name="Miyauchi S."/>
            <person name="Viragh M."/>
            <person name="Kuo A."/>
            <person name="Thoen E."/>
            <person name="Andreopoulos B."/>
            <person name="Lu D."/>
            <person name="Skrede I."/>
            <person name="Drula E."/>
            <person name="Henrissat B."/>
            <person name="Morin E."/>
            <person name="Kohler A."/>
            <person name="Barry K."/>
            <person name="LaButti K."/>
            <person name="Morin E."/>
            <person name="Salamov A."/>
            <person name="Lipzen A."/>
            <person name="Mereny Z."/>
            <person name="Hegedus B."/>
            <person name="Baldrian P."/>
            <person name="Stursova M."/>
            <person name="Weitz H."/>
            <person name="Taylor A."/>
            <person name="Grigoriev I.V."/>
            <person name="Nagy L.G."/>
            <person name="Martin F."/>
            <person name="Kauserud H."/>
        </authorList>
    </citation>
    <scope>NUCLEOTIDE SEQUENCE</scope>
    <source>
        <strain evidence="1">CBHHK002</strain>
    </source>
</reference>
<sequence length="107" mass="11202">MSLMSGKDSPVITGLRSPYGLSALLESSNLNVSKWTCVLVGRLAGHESTAPAILEVNVYGKLMALLCEPGTRADASFALSAIRKWPGGIAALADIGVFDAGGRRKKQ</sequence>
<keyword evidence="2" id="KW-1185">Reference proteome</keyword>
<name>A0AAD7AEI4_9AGAR</name>
<dbReference type="Proteomes" id="UP001218218">
    <property type="component" value="Unassembled WGS sequence"/>
</dbReference>
<gene>
    <name evidence="1" type="ORF">DFH08DRAFT_954035</name>
</gene>
<evidence type="ECO:0000313" key="2">
    <source>
        <dbReference type="Proteomes" id="UP001218218"/>
    </source>
</evidence>
<dbReference type="EMBL" id="JARIHO010000008">
    <property type="protein sequence ID" value="KAJ7356705.1"/>
    <property type="molecule type" value="Genomic_DNA"/>
</dbReference>
<accession>A0AAD7AEI4</accession>
<organism evidence="1 2">
    <name type="scientific">Mycena albidolilacea</name>
    <dbReference type="NCBI Taxonomy" id="1033008"/>
    <lineage>
        <taxon>Eukaryota</taxon>
        <taxon>Fungi</taxon>
        <taxon>Dikarya</taxon>
        <taxon>Basidiomycota</taxon>
        <taxon>Agaricomycotina</taxon>
        <taxon>Agaricomycetes</taxon>
        <taxon>Agaricomycetidae</taxon>
        <taxon>Agaricales</taxon>
        <taxon>Marasmiineae</taxon>
        <taxon>Mycenaceae</taxon>
        <taxon>Mycena</taxon>
    </lineage>
</organism>
<proteinExistence type="predicted"/>
<protein>
    <submittedName>
        <fullName evidence="1">Uncharacterized protein</fullName>
    </submittedName>
</protein>